<feature type="region of interest" description="Disordered" evidence="1">
    <location>
        <begin position="182"/>
        <end position="306"/>
    </location>
</feature>
<dbReference type="VEuPathDB" id="ToxoDB:TGDOM2_401610"/>
<name>A0A086JAJ1_TOXGO</name>
<feature type="region of interest" description="Disordered" evidence="1">
    <location>
        <begin position="59"/>
        <end position="82"/>
    </location>
</feature>
<feature type="compositionally biased region" description="Polar residues" evidence="1">
    <location>
        <begin position="256"/>
        <end position="267"/>
    </location>
</feature>
<evidence type="ECO:0000256" key="1">
    <source>
        <dbReference type="SAM" id="MobiDB-lite"/>
    </source>
</evidence>
<reference evidence="2 3" key="1">
    <citation type="submission" date="2014-02" db="EMBL/GenBank/DDBJ databases">
        <authorList>
            <person name="Sibley D."/>
            <person name="Venepally P."/>
            <person name="Karamycheva S."/>
            <person name="Hadjithomas M."/>
            <person name="Khan A."/>
            <person name="Brunk B."/>
            <person name="Roos D."/>
            <person name="Caler E."/>
            <person name="Lorenzi H."/>
        </authorList>
    </citation>
    <scope>NUCLEOTIDE SEQUENCE [LARGE SCALE GENOMIC DNA]</scope>
    <source>
        <strain evidence="2 3">GAB2-2007-GAL-DOM2</strain>
    </source>
</reference>
<gene>
    <name evidence="2" type="ORF">TGDOM2_401610</name>
</gene>
<dbReference type="EMBL" id="AHZU02001779">
    <property type="protein sequence ID" value="KFG29159.1"/>
    <property type="molecule type" value="Genomic_DNA"/>
</dbReference>
<protein>
    <submittedName>
        <fullName evidence="2">Uncharacterized protein</fullName>
    </submittedName>
</protein>
<sequence>MYHNRKAAKEQKILERKAMLTGISRDIRDLKSKMRSILNKAPDLRPLVNTRSYRWRHKETGNIPDVGSPGMLATTGTSSATLPETREELEKLISQQMRLVRSLLGLASQRRRRLRKMVQNTERRRQENSSRDSEKSIEEYQIQEAEIQAAEWAQRELEAEVRDAEERHTAAQNVVKIYRQKLREMKQSTEKRRHRLRGAKRSSLMASPSGATEAQSTSGADVSDAGGGGSKAGSTSLPGDVRPAPQRGASEGRRPSGTSAATSTSREPLQHHSGRRKRKGQGEREVPLTGIPLTGNGTRCHPGRATVDGARFSDVMSEKMCRSETKHEFS</sequence>
<evidence type="ECO:0000313" key="2">
    <source>
        <dbReference type="EMBL" id="KFG29159.1"/>
    </source>
</evidence>
<dbReference type="AlphaFoldDB" id="A0A086JAJ1"/>
<evidence type="ECO:0000313" key="3">
    <source>
        <dbReference type="Proteomes" id="UP000028837"/>
    </source>
</evidence>
<comment type="caution">
    <text evidence="2">The sequence shown here is derived from an EMBL/GenBank/DDBJ whole genome shotgun (WGS) entry which is preliminary data.</text>
</comment>
<feature type="region of interest" description="Disordered" evidence="1">
    <location>
        <begin position="112"/>
        <end position="138"/>
    </location>
</feature>
<dbReference type="OrthoDB" id="10442108at2759"/>
<feature type="compositionally biased region" description="Basic residues" evidence="1">
    <location>
        <begin position="191"/>
        <end position="200"/>
    </location>
</feature>
<dbReference type="Proteomes" id="UP000028837">
    <property type="component" value="Unassembled WGS sequence"/>
</dbReference>
<accession>A0A086JAJ1</accession>
<proteinExistence type="predicted"/>
<feature type="non-terminal residue" evidence="2">
    <location>
        <position position="330"/>
    </location>
</feature>
<organism evidence="2 3">
    <name type="scientific">Toxoplasma gondii GAB2-2007-GAL-DOM2</name>
    <dbReference type="NCBI Taxonomy" id="1130820"/>
    <lineage>
        <taxon>Eukaryota</taxon>
        <taxon>Sar</taxon>
        <taxon>Alveolata</taxon>
        <taxon>Apicomplexa</taxon>
        <taxon>Conoidasida</taxon>
        <taxon>Coccidia</taxon>
        <taxon>Eucoccidiorida</taxon>
        <taxon>Eimeriorina</taxon>
        <taxon>Sarcocystidae</taxon>
        <taxon>Toxoplasma</taxon>
    </lineage>
</organism>
<feature type="compositionally biased region" description="Polar residues" evidence="1">
    <location>
        <begin position="204"/>
        <end position="215"/>
    </location>
</feature>
<feature type="compositionally biased region" description="Basic and acidic residues" evidence="1">
    <location>
        <begin position="121"/>
        <end position="138"/>
    </location>
</feature>